<protein>
    <submittedName>
        <fullName evidence="2">Uncharacterized protein</fullName>
    </submittedName>
</protein>
<dbReference type="EMBL" id="CP024976">
    <property type="protein sequence ID" value="ATZ30025.1"/>
    <property type="molecule type" value="Genomic_DNA"/>
</dbReference>
<accession>A0A2H4TKF6</accession>
<sequence>MSRSTTTRQLSGVQKRRASSSGSVGVFVENSLRLQCASTTSICSRPGCCCGIKDSFRNGKRSSCTVITARTGCEKTAQASSDRKNVGNGRKGGTGCEDGKRVVLGINAREV</sequence>
<name>A0A2H4TKF6_ECOLX</name>
<feature type="region of interest" description="Disordered" evidence="1">
    <location>
        <begin position="1"/>
        <end position="21"/>
    </location>
</feature>
<dbReference type="AlphaFoldDB" id="A0A2H4TKF6"/>
<proteinExistence type="predicted"/>
<keyword evidence="2" id="KW-0614">Plasmid</keyword>
<evidence type="ECO:0000313" key="3">
    <source>
        <dbReference type="Proteomes" id="UP000236551"/>
    </source>
</evidence>
<gene>
    <name evidence="2" type="ORF">CV83915_2p0021</name>
</gene>
<reference evidence="2 3" key="1">
    <citation type="submission" date="2017-11" db="EMBL/GenBank/DDBJ databases">
        <title>Escherichia coli CV839-15 Genome sequencing and assembly.</title>
        <authorList>
            <person name="Li Z."/>
            <person name="Song N."/>
            <person name="Li W."/>
            <person name="Philip H.R."/>
            <person name="Bu Z."/>
            <person name="Siguo L."/>
        </authorList>
    </citation>
    <scope>NUCLEOTIDE SEQUENCE [LARGE SCALE GENOMIC DNA]</scope>
    <source>
        <strain evidence="2 3">CV839-15</strain>
        <plasmid evidence="3">Plasmid pcv839-15-p2</plasmid>
    </source>
</reference>
<geneLocation type="plasmid" evidence="3">
    <name>pcv839-15-p2</name>
</geneLocation>
<evidence type="ECO:0000313" key="2">
    <source>
        <dbReference type="EMBL" id="ATZ30025.1"/>
    </source>
</evidence>
<feature type="compositionally biased region" description="Polar residues" evidence="1">
    <location>
        <begin position="1"/>
        <end position="12"/>
    </location>
</feature>
<evidence type="ECO:0000256" key="1">
    <source>
        <dbReference type="SAM" id="MobiDB-lite"/>
    </source>
</evidence>
<dbReference type="Proteomes" id="UP000236551">
    <property type="component" value="Plasmid pCV839-15-p2"/>
</dbReference>
<organism evidence="2 3">
    <name type="scientific">Escherichia coli</name>
    <dbReference type="NCBI Taxonomy" id="562"/>
    <lineage>
        <taxon>Bacteria</taxon>
        <taxon>Pseudomonadati</taxon>
        <taxon>Pseudomonadota</taxon>
        <taxon>Gammaproteobacteria</taxon>
        <taxon>Enterobacterales</taxon>
        <taxon>Enterobacteriaceae</taxon>
        <taxon>Escherichia</taxon>
    </lineage>
</organism>